<dbReference type="Gene3D" id="3.90.640.10">
    <property type="entry name" value="Actin, Chain A, domain 4"/>
    <property type="match status" value="1"/>
</dbReference>
<dbReference type="EMBL" id="ASPP01017112">
    <property type="protein sequence ID" value="ETO17199.1"/>
    <property type="molecule type" value="Genomic_DNA"/>
</dbReference>
<feature type="chain" id="PRO_5004975920" evidence="1">
    <location>
        <begin position="21"/>
        <end position="588"/>
    </location>
</feature>
<dbReference type="PANTHER" id="PTHR14187">
    <property type="entry name" value="ALPHA KINASE/ELONGATION FACTOR 2 KINASE"/>
    <property type="match status" value="1"/>
</dbReference>
<dbReference type="AlphaFoldDB" id="X6MTM2"/>
<dbReference type="InterPro" id="IPR043129">
    <property type="entry name" value="ATPase_NBD"/>
</dbReference>
<reference evidence="2 3" key="1">
    <citation type="journal article" date="2013" name="Curr. Biol.">
        <title>The Genome of the Foraminiferan Reticulomyxa filosa.</title>
        <authorList>
            <person name="Glockner G."/>
            <person name="Hulsmann N."/>
            <person name="Schleicher M."/>
            <person name="Noegel A.A."/>
            <person name="Eichinger L."/>
            <person name="Gallinger C."/>
            <person name="Pawlowski J."/>
            <person name="Sierra R."/>
            <person name="Euteneuer U."/>
            <person name="Pillet L."/>
            <person name="Moustafa A."/>
            <person name="Platzer M."/>
            <person name="Groth M."/>
            <person name="Szafranski K."/>
            <person name="Schliwa M."/>
        </authorList>
    </citation>
    <scope>NUCLEOTIDE SEQUENCE [LARGE SCALE GENOMIC DNA]</scope>
</reference>
<keyword evidence="1" id="KW-0732">Signal</keyword>
<name>X6MTM2_RETFI</name>
<evidence type="ECO:0000313" key="2">
    <source>
        <dbReference type="EMBL" id="ETO17199.1"/>
    </source>
</evidence>
<dbReference type="SUPFAM" id="SSF53067">
    <property type="entry name" value="Actin-like ATPase domain"/>
    <property type="match status" value="1"/>
</dbReference>
<dbReference type="OrthoDB" id="2963168at2759"/>
<evidence type="ECO:0000313" key="3">
    <source>
        <dbReference type="Proteomes" id="UP000023152"/>
    </source>
</evidence>
<proteinExistence type="predicted"/>
<feature type="signal peptide" evidence="1">
    <location>
        <begin position="1"/>
        <end position="20"/>
    </location>
</feature>
<evidence type="ECO:0000256" key="1">
    <source>
        <dbReference type="SAM" id="SignalP"/>
    </source>
</evidence>
<gene>
    <name evidence="2" type="ORF">RFI_20131</name>
</gene>
<comment type="caution">
    <text evidence="2">The sequence shown here is derived from an EMBL/GenBank/DDBJ whole genome shotgun (WGS) entry which is preliminary data.</text>
</comment>
<keyword evidence="2" id="KW-0346">Stress response</keyword>
<keyword evidence="3" id="KW-1185">Reference proteome</keyword>
<sequence length="588" mass="69169">MLVMELFVMLLNVIKETALAQVEMARKYRFGEAYRPLDPKKVLYVLTVPALWDDEVNIFYKKKSGVSIFFKTMRECGQMCGMHHIEICFEPIAVTFAVISHSHSKDIDDTKKLQFFEDDQVVLLDMGRSTIDAACLKFLKDGIMSEIHHRDELKIGSTAVDQAFEDLLSDIFGDSAIHDFQEKFRIKQKFNPQAWLQQRNEFWRAKNTLCDKESWNVRVATKFKSYLKSTLGSAEAVEEKFQTYSKINDKPKSGGKKNKHCAHFNFFVIFFMLELSYEAWLFLHKRVLDNICDFVSKLLDHERVNPRVLIVTGGFSNCPYIVPRLQKFLSEREKPIKIYRPSNPHESVVLGSVKWAINYKNLSPLRAPLTLGWCVDQVWNPGDPDDDHKVSSFDSPTGYIRKRFFNTIIRRDEKFENGEERKKEYTIPRQQKSVEFELYKSEHKHGMQYCDDKSKCQLLKKFEMYFENPFSEQITFEINIILKNDRVQLSYRHPETGHRGFAQVKFEDGNVEDVKSQKLDIEYKNILVFLFDSVRSIKKNHIEEILKNILMNEDKLLKLNQKQDKGNSVVIFKEEFYLCFKHLIKEIY</sequence>
<dbReference type="Proteomes" id="UP000023152">
    <property type="component" value="Unassembled WGS sequence"/>
</dbReference>
<dbReference type="Gene3D" id="3.30.420.40">
    <property type="match status" value="2"/>
</dbReference>
<accession>X6MTM2</accession>
<organism evidence="2 3">
    <name type="scientific">Reticulomyxa filosa</name>
    <dbReference type="NCBI Taxonomy" id="46433"/>
    <lineage>
        <taxon>Eukaryota</taxon>
        <taxon>Sar</taxon>
        <taxon>Rhizaria</taxon>
        <taxon>Retaria</taxon>
        <taxon>Foraminifera</taxon>
        <taxon>Monothalamids</taxon>
        <taxon>Reticulomyxidae</taxon>
        <taxon>Reticulomyxa</taxon>
    </lineage>
</organism>
<dbReference type="PANTHER" id="PTHR14187:SF5">
    <property type="entry name" value="HEAT SHOCK 70 KDA PROTEIN 12A"/>
    <property type="match status" value="1"/>
</dbReference>
<protein>
    <submittedName>
        <fullName evidence="2">Heat shock protein HSP70-12A-like protein</fullName>
    </submittedName>
</protein>